<feature type="compositionally biased region" description="Polar residues" evidence="17">
    <location>
        <begin position="99"/>
        <end position="116"/>
    </location>
</feature>
<evidence type="ECO:0000256" key="16">
    <source>
        <dbReference type="ARBA" id="ARBA00023328"/>
    </source>
</evidence>
<evidence type="ECO:0000256" key="12">
    <source>
        <dbReference type="ARBA" id="ARBA00022838"/>
    </source>
</evidence>
<dbReference type="InterPro" id="IPR013964">
    <property type="entry name" value="DASH_Ask1"/>
</dbReference>
<feature type="compositionally biased region" description="Low complexity" evidence="17">
    <location>
        <begin position="219"/>
        <end position="233"/>
    </location>
</feature>
<gene>
    <name evidence="18" type="primary">ASK1</name>
    <name evidence="18" type="ORF">FE257_005109</name>
</gene>
<dbReference type="AlphaFoldDB" id="A0AAD4GMY1"/>
<reference evidence="18" key="2">
    <citation type="submission" date="2020-02" db="EMBL/GenBank/DDBJ databases">
        <authorList>
            <person name="Gilchrist C.L.M."/>
            <person name="Chooi Y.-H."/>
        </authorList>
    </citation>
    <scope>NUCLEOTIDE SEQUENCE</scope>
    <source>
        <strain evidence="18">MST-FP2251</strain>
    </source>
</reference>
<keyword evidence="7" id="KW-0963">Cytoplasm</keyword>
<feature type="region of interest" description="Disordered" evidence="17">
    <location>
        <begin position="136"/>
        <end position="252"/>
    </location>
</feature>
<keyword evidence="6" id="KW-0158">Chromosome</keyword>
<feature type="compositionally biased region" description="Basic and acidic residues" evidence="17">
    <location>
        <begin position="178"/>
        <end position="190"/>
    </location>
</feature>
<dbReference type="EMBL" id="VCAU01000212">
    <property type="protein sequence ID" value="KAF9882820.1"/>
    <property type="molecule type" value="Genomic_DNA"/>
</dbReference>
<evidence type="ECO:0000256" key="10">
    <source>
        <dbReference type="ARBA" id="ARBA00022776"/>
    </source>
</evidence>
<evidence type="ECO:0000313" key="19">
    <source>
        <dbReference type="Proteomes" id="UP001194746"/>
    </source>
</evidence>
<dbReference type="GO" id="GO:0051301">
    <property type="term" value="P:cell division"/>
    <property type="evidence" value="ECO:0007669"/>
    <property type="project" value="UniProtKB-KW"/>
</dbReference>
<keyword evidence="11" id="KW-0159">Chromosome partition</keyword>
<evidence type="ECO:0000256" key="9">
    <source>
        <dbReference type="ARBA" id="ARBA00022701"/>
    </source>
</evidence>
<dbReference type="Proteomes" id="UP001194746">
    <property type="component" value="Unassembled WGS sequence"/>
</dbReference>
<evidence type="ECO:0000256" key="6">
    <source>
        <dbReference type="ARBA" id="ARBA00022454"/>
    </source>
</evidence>
<dbReference type="PANTHER" id="PTHR28200:SF1">
    <property type="entry name" value="DASH COMPLEX SUBUNIT ASK1"/>
    <property type="match status" value="1"/>
</dbReference>
<dbReference type="GO" id="GO:0005874">
    <property type="term" value="C:microtubule"/>
    <property type="evidence" value="ECO:0007669"/>
    <property type="project" value="UniProtKB-KW"/>
</dbReference>
<keyword evidence="10" id="KW-0498">Mitosis</keyword>
<evidence type="ECO:0000256" key="5">
    <source>
        <dbReference type="ARBA" id="ARBA00014520"/>
    </source>
</evidence>
<evidence type="ECO:0000256" key="11">
    <source>
        <dbReference type="ARBA" id="ARBA00022829"/>
    </source>
</evidence>
<evidence type="ECO:0000256" key="14">
    <source>
        <dbReference type="ARBA" id="ARBA00023242"/>
    </source>
</evidence>
<feature type="compositionally biased region" description="Basic and acidic residues" evidence="17">
    <location>
        <begin position="145"/>
        <end position="163"/>
    </location>
</feature>
<keyword evidence="15" id="KW-0131">Cell cycle</keyword>
<evidence type="ECO:0000256" key="15">
    <source>
        <dbReference type="ARBA" id="ARBA00023306"/>
    </source>
</evidence>
<evidence type="ECO:0000256" key="8">
    <source>
        <dbReference type="ARBA" id="ARBA00022618"/>
    </source>
</evidence>
<comment type="caution">
    <text evidence="18">The sequence shown here is derived from an EMBL/GenBank/DDBJ whole genome shotgun (WGS) entry which is preliminary data.</text>
</comment>
<proteinExistence type="inferred from homology"/>
<feature type="compositionally biased region" description="Acidic residues" evidence="17">
    <location>
        <begin position="358"/>
        <end position="367"/>
    </location>
</feature>
<name>A0AAD4GMY1_ASPNN</name>
<dbReference type="GO" id="GO:0008608">
    <property type="term" value="P:attachment of spindle microtubules to kinetochore"/>
    <property type="evidence" value="ECO:0007669"/>
    <property type="project" value="InterPro"/>
</dbReference>
<organism evidence="18 19">
    <name type="scientific">Aspergillus nanangensis</name>
    <dbReference type="NCBI Taxonomy" id="2582783"/>
    <lineage>
        <taxon>Eukaryota</taxon>
        <taxon>Fungi</taxon>
        <taxon>Dikarya</taxon>
        <taxon>Ascomycota</taxon>
        <taxon>Pezizomycotina</taxon>
        <taxon>Eurotiomycetes</taxon>
        <taxon>Eurotiomycetidae</taxon>
        <taxon>Eurotiales</taxon>
        <taxon>Aspergillaceae</taxon>
        <taxon>Aspergillus</taxon>
        <taxon>Aspergillus subgen. Circumdati</taxon>
    </lineage>
</organism>
<feature type="region of interest" description="Disordered" evidence="17">
    <location>
        <begin position="410"/>
        <end position="434"/>
    </location>
</feature>
<keyword evidence="13" id="KW-0206">Cytoskeleton</keyword>
<evidence type="ECO:0000256" key="4">
    <source>
        <dbReference type="ARBA" id="ARBA00010731"/>
    </source>
</evidence>
<protein>
    <recommendedName>
        <fullName evidence="5">DASH complex subunit ASK1</fullName>
    </recommendedName>
</protein>
<dbReference type="GO" id="GO:0042729">
    <property type="term" value="C:DASH complex"/>
    <property type="evidence" value="ECO:0007669"/>
    <property type="project" value="InterPro"/>
</dbReference>
<accession>A0AAD4GMY1</accession>
<keyword evidence="12" id="KW-0995">Kinetochore</keyword>
<dbReference type="GO" id="GO:0044732">
    <property type="term" value="C:mitotic spindle pole body"/>
    <property type="evidence" value="ECO:0007669"/>
    <property type="project" value="TreeGrafter"/>
</dbReference>
<keyword evidence="19" id="KW-1185">Reference proteome</keyword>
<sequence>MAQRPLTLTEELEKLEQSITLTLQEIDHNFSQAHRIVTTSILPLVEQYADHSRDVWQGAKFWKQFFEASANVSLSGYEEHPNEEDTTQEPTMTEDESSENITQSNLSESASYDTPSSARLDINHRADDLELTALSLSSHSTPRAQLDERHTHDDDGGHYRDDTTLTSSIAHPSPYGSFKREVHGGHHRPESPQYDDDSHLPSTPGRYSRPRGYSHDDLSTTPMSSSPFVPPVSHEAPPSTTGKRGHHHKTSDPVMHHMLDKTYRVQATPIGKGYGTAGRSKFTVTPKSSKYADDSPMSSPEPEAPKLRAEFFSPVKGTETPGRNRQRRTSSHLRITPKPGMSVLTPAKGDPHRKVWDSDDEFEEDETIGPSPPKTMQFHIPQSRLMKTPAKEASKRIVEHLLYTAGANDTTDDIQFDHSPSLVRRAEQMEDDTF</sequence>
<keyword evidence="8" id="KW-0132">Cell division</keyword>
<evidence type="ECO:0000256" key="13">
    <source>
        <dbReference type="ARBA" id="ARBA00023212"/>
    </source>
</evidence>
<keyword evidence="14" id="KW-0539">Nucleus</keyword>
<keyword evidence="9" id="KW-0493">Microtubule</keyword>
<keyword evidence="16" id="KW-0137">Centromere</keyword>
<feature type="compositionally biased region" description="Acidic residues" evidence="17">
    <location>
        <begin position="81"/>
        <end position="98"/>
    </location>
</feature>
<evidence type="ECO:0000256" key="2">
    <source>
        <dbReference type="ARBA" id="ARBA00004186"/>
    </source>
</evidence>
<comment type="similarity">
    <text evidence="4">Belongs to the DASH complex ASK1 family.</text>
</comment>
<dbReference type="Pfam" id="PF08655">
    <property type="entry name" value="DASH_Ask1"/>
    <property type="match status" value="1"/>
</dbReference>
<evidence type="ECO:0000256" key="3">
    <source>
        <dbReference type="ARBA" id="ARBA00004629"/>
    </source>
</evidence>
<dbReference type="GO" id="GO:0072686">
    <property type="term" value="C:mitotic spindle"/>
    <property type="evidence" value="ECO:0007669"/>
    <property type="project" value="InterPro"/>
</dbReference>
<evidence type="ECO:0000313" key="18">
    <source>
        <dbReference type="EMBL" id="KAF9882820.1"/>
    </source>
</evidence>
<reference evidence="18" key="1">
    <citation type="journal article" date="2019" name="Beilstein J. Org. Chem.">
        <title>Nanangenines: drimane sesquiterpenoids as the dominant metabolite cohort of a novel Australian fungus, Aspergillus nanangensis.</title>
        <authorList>
            <person name="Lacey H.J."/>
            <person name="Gilchrist C.L.M."/>
            <person name="Crombie A."/>
            <person name="Kalaitzis J.A."/>
            <person name="Vuong D."/>
            <person name="Rutledge P.J."/>
            <person name="Turner P."/>
            <person name="Pitt J.I."/>
            <person name="Lacey E."/>
            <person name="Chooi Y.H."/>
            <person name="Piggott A.M."/>
        </authorList>
    </citation>
    <scope>NUCLEOTIDE SEQUENCE</scope>
    <source>
        <strain evidence="18">MST-FP2251</strain>
    </source>
</reference>
<dbReference type="PANTHER" id="PTHR28200">
    <property type="entry name" value="DASH COMPLEX SUBUNIT ASK1"/>
    <property type="match status" value="1"/>
</dbReference>
<evidence type="ECO:0000256" key="7">
    <source>
        <dbReference type="ARBA" id="ARBA00022490"/>
    </source>
</evidence>
<evidence type="ECO:0000256" key="1">
    <source>
        <dbReference type="ARBA" id="ARBA00004123"/>
    </source>
</evidence>
<comment type="subcellular location">
    <subcellularLocation>
        <location evidence="3">Chromosome</location>
        <location evidence="3">Centromere</location>
        <location evidence="3">Kinetochore</location>
    </subcellularLocation>
    <subcellularLocation>
        <location evidence="2">Cytoplasm</location>
        <location evidence="2">Cytoskeleton</location>
        <location evidence="2">Spindle</location>
    </subcellularLocation>
    <subcellularLocation>
        <location evidence="1">Nucleus</location>
    </subcellularLocation>
</comment>
<evidence type="ECO:0000256" key="17">
    <source>
        <dbReference type="SAM" id="MobiDB-lite"/>
    </source>
</evidence>
<feature type="region of interest" description="Disordered" evidence="17">
    <location>
        <begin position="269"/>
        <end position="375"/>
    </location>
</feature>
<feature type="region of interest" description="Disordered" evidence="17">
    <location>
        <begin position="76"/>
        <end position="116"/>
    </location>
</feature>